<evidence type="ECO:0000259" key="6">
    <source>
        <dbReference type="Pfam" id="PF00496"/>
    </source>
</evidence>
<dbReference type="Gene3D" id="3.40.190.10">
    <property type="entry name" value="Periplasmic binding protein-like II"/>
    <property type="match status" value="1"/>
</dbReference>
<dbReference type="InterPro" id="IPR030678">
    <property type="entry name" value="Peptide/Ni-bd"/>
</dbReference>
<dbReference type="GO" id="GO:0043190">
    <property type="term" value="C:ATP-binding cassette (ABC) transporter complex"/>
    <property type="evidence" value="ECO:0007669"/>
    <property type="project" value="InterPro"/>
</dbReference>
<feature type="domain" description="Solute-binding protein family 5" evidence="6">
    <location>
        <begin position="120"/>
        <end position="516"/>
    </location>
</feature>
<accession>A0A1I5WTZ4</accession>
<dbReference type="PANTHER" id="PTHR30290">
    <property type="entry name" value="PERIPLASMIC BINDING COMPONENT OF ABC TRANSPORTER"/>
    <property type="match status" value="1"/>
</dbReference>
<dbReference type="InterPro" id="IPR000914">
    <property type="entry name" value="SBP_5_dom"/>
</dbReference>
<dbReference type="PIRSF" id="PIRSF002741">
    <property type="entry name" value="MppA"/>
    <property type="match status" value="1"/>
</dbReference>
<dbReference type="PANTHER" id="PTHR30290:SF9">
    <property type="entry name" value="OLIGOPEPTIDE-BINDING PROTEIN APPA"/>
    <property type="match status" value="1"/>
</dbReference>
<dbReference type="OrthoDB" id="9796817at2"/>
<dbReference type="SUPFAM" id="SSF53850">
    <property type="entry name" value="Periplasmic binding protein-like II"/>
    <property type="match status" value="1"/>
</dbReference>
<dbReference type="InterPro" id="IPR039424">
    <property type="entry name" value="SBP_5"/>
</dbReference>
<dbReference type="Pfam" id="PF00496">
    <property type="entry name" value="SBP_bac_5"/>
    <property type="match status" value="1"/>
</dbReference>
<sequence>MNKRKLGLLTGSAALALILAACGGGSDEGTESSANGNDGAASEGTEESGVVEFETAVTNEGEAMDGGTLNVALVTSSPFQGLFSLELYEDGYDADLMQFAIEEIFSTDENFQITNDGAVSLDFNQEAKTATLTVNEGVTWSDGEPMTSEDLLYSYEVIGSPDYTGIRYDSTMTNIVGMEEYNSGEADTISGITVNDDKSITIQYLEVHPGMLQSGGGIWAGAMPKHQLENIAIKDLESSDEIRKNPIGFGPFAVSNVVPGESVEFVANEHYYKGVPKLDKVVVEVVPPESIVAALQNGEYDIALSMPTNEYPTFADLPGYTILGRQELAYTYIGFKLGEWDAENSEVVPNPDAKMSSKELRQAMGYAIDNNAVATQFYNGLRSNANSAIAPVFEDFWAEDVEGYSYDPDKAAQLLDDAGFEDVDGDGFREDQNGEELVINFASMAGGDTAEPIAEYYMQSWKQVGLNVKLTDGRLLEFNSFYDRVEADDEAIDIYQAAWGTGTDPNPEGLYGRNSAFNYTRWATDENDAFLDNISGRTSDDEGDAWDKEWLTEQYREWQAYFSEEAPIIPTLFRNEVLPVNDRVANYDWGYDADPSFGWHAVGVTQDEAITE</sequence>
<feature type="region of interest" description="Disordered" evidence="4">
    <location>
        <begin position="27"/>
        <end position="49"/>
    </location>
</feature>
<keyword evidence="8" id="KW-1185">Reference proteome</keyword>
<dbReference type="AlphaFoldDB" id="A0A1I5WTZ4"/>
<keyword evidence="3 5" id="KW-0732">Signal</keyword>
<dbReference type="EMBL" id="FOXW01000003">
    <property type="protein sequence ID" value="SFQ23255.1"/>
    <property type="molecule type" value="Genomic_DNA"/>
</dbReference>
<dbReference type="GO" id="GO:0042597">
    <property type="term" value="C:periplasmic space"/>
    <property type="evidence" value="ECO:0007669"/>
    <property type="project" value="UniProtKB-ARBA"/>
</dbReference>
<proteinExistence type="inferred from homology"/>
<comment type="similarity">
    <text evidence="1">Belongs to the bacterial solute-binding protein 5 family.</text>
</comment>
<feature type="chain" id="PRO_5039442206" evidence="5">
    <location>
        <begin position="24"/>
        <end position="612"/>
    </location>
</feature>
<evidence type="ECO:0000256" key="2">
    <source>
        <dbReference type="ARBA" id="ARBA00022448"/>
    </source>
</evidence>
<dbReference type="PROSITE" id="PS51257">
    <property type="entry name" value="PROKAR_LIPOPROTEIN"/>
    <property type="match status" value="1"/>
</dbReference>
<feature type="signal peptide" evidence="5">
    <location>
        <begin position="1"/>
        <end position="23"/>
    </location>
</feature>
<evidence type="ECO:0000313" key="8">
    <source>
        <dbReference type="Proteomes" id="UP000199136"/>
    </source>
</evidence>
<evidence type="ECO:0000256" key="5">
    <source>
        <dbReference type="SAM" id="SignalP"/>
    </source>
</evidence>
<evidence type="ECO:0000256" key="4">
    <source>
        <dbReference type="SAM" id="MobiDB-lite"/>
    </source>
</evidence>
<name>A0A1I5WTZ4_9LACT</name>
<dbReference type="CDD" id="cd08510">
    <property type="entry name" value="PBP2_Lactococcal_OppA_like"/>
    <property type="match status" value="1"/>
</dbReference>
<evidence type="ECO:0000256" key="3">
    <source>
        <dbReference type="ARBA" id="ARBA00022729"/>
    </source>
</evidence>
<dbReference type="Gene3D" id="3.10.105.10">
    <property type="entry name" value="Dipeptide-binding Protein, Domain 3"/>
    <property type="match status" value="1"/>
</dbReference>
<organism evidence="7 8">
    <name type="scientific">Desemzia incerta</name>
    <dbReference type="NCBI Taxonomy" id="82801"/>
    <lineage>
        <taxon>Bacteria</taxon>
        <taxon>Bacillati</taxon>
        <taxon>Bacillota</taxon>
        <taxon>Bacilli</taxon>
        <taxon>Lactobacillales</taxon>
        <taxon>Carnobacteriaceae</taxon>
        <taxon>Desemzia</taxon>
    </lineage>
</organism>
<dbReference type="GO" id="GO:0015833">
    <property type="term" value="P:peptide transport"/>
    <property type="evidence" value="ECO:0007669"/>
    <property type="project" value="TreeGrafter"/>
</dbReference>
<dbReference type="RefSeq" id="WP_092480150.1">
    <property type="nucleotide sequence ID" value="NZ_FOXW01000003.1"/>
</dbReference>
<gene>
    <name evidence="7" type="ORF">SAMN04488506_1102</name>
</gene>
<protein>
    <submittedName>
        <fullName evidence="7">Peptide/nickel transport system substrate-binding protein</fullName>
    </submittedName>
</protein>
<dbReference type="STRING" id="82801.SAMN04488506_1102"/>
<reference evidence="7 8" key="1">
    <citation type="submission" date="2016-10" db="EMBL/GenBank/DDBJ databases">
        <authorList>
            <person name="de Groot N.N."/>
        </authorList>
    </citation>
    <scope>NUCLEOTIDE SEQUENCE [LARGE SCALE GENOMIC DNA]</scope>
    <source>
        <strain evidence="7 8">DSM 20581</strain>
    </source>
</reference>
<keyword evidence="2" id="KW-0813">Transport</keyword>
<dbReference type="GO" id="GO:1904680">
    <property type="term" value="F:peptide transmembrane transporter activity"/>
    <property type="evidence" value="ECO:0007669"/>
    <property type="project" value="TreeGrafter"/>
</dbReference>
<dbReference type="Proteomes" id="UP000199136">
    <property type="component" value="Unassembled WGS sequence"/>
</dbReference>
<evidence type="ECO:0000313" key="7">
    <source>
        <dbReference type="EMBL" id="SFQ23255.1"/>
    </source>
</evidence>
<evidence type="ECO:0000256" key="1">
    <source>
        <dbReference type="ARBA" id="ARBA00005695"/>
    </source>
</evidence>